<organism evidence="2 3">
    <name type="scientific">Phytophthora fragariaefolia</name>
    <dbReference type="NCBI Taxonomy" id="1490495"/>
    <lineage>
        <taxon>Eukaryota</taxon>
        <taxon>Sar</taxon>
        <taxon>Stramenopiles</taxon>
        <taxon>Oomycota</taxon>
        <taxon>Peronosporomycetes</taxon>
        <taxon>Peronosporales</taxon>
        <taxon>Peronosporaceae</taxon>
        <taxon>Phytophthora</taxon>
    </lineage>
</organism>
<name>A0A9W7DD69_9STRA</name>
<keyword evidence="3" id="KW-1185">Reference proteome</keyword>
<dbReference type="AlphaFoldDB" id="A0A9W7DD69"/>
<sequence>MTLSAESGIGATVESEVMTEVATTLDTEAETPAEIDVLVMSPGELAAGVVDIATDRDPTSTAEPAGVEIEAWTGEADLGAVAAEIEIAEPVVNSHGDEPPTTAGSKVGAAETTVVTAVLEIAATGPEVAVVVLESSEPGTEASSSREAEAKAASVKGSNSTSSAGLPASKSGKASSLAGLAGRETTVVDRDPTERREERGRRRLEERVDMRSNSPSDTAPKSSPARRSITSSWSSSPGRGIE</sequence>
<evidence type="ECO:0000313" key="2">
    <source>
        <dbReference type="EMBL" id="GMG18357.1"/>
    </source>
</evidence>
<protein>
    <submittedName>
        <fullName evidence="2">Unnamed protein product</fullName>
    </submittedName>
</protein>
<comment type="caution">
    <text evidence="2">The sequence shown here is derived from an EMBL/GenBank/DDBJ whole genome shotgun (WGS) entry which is preliminary data.</text>
</comment>
<feature type="region of interest" description="Disordered" evidence="1">
    <location>
        <begin position="138"/>
        <end position="242"/>
    </location>
</feature>
<dbReference type="EMBL" id="BSXT01019386">
    <property type="protein sequence ID" value="GMG18357.1"/>
    <property type="molecule type" value="Genomic_DNA"/>
</dbReference>
<feature type="compositionally biased region" description="Low complexity" evidence="1">
    <location>
        <begin position="222"/>
        <end position="236"/>
    </location>
</feature>
<evidence type="ECO:0000256" key="1">
    <source>
        <dbReference type="SAM" id="MobiDB-lite"/>
    </source>
</evidence>
<evidence type="ECO:0000313" key="3">
    <source>
        <dbReference type="Proteomes" id="UP001165121"/>
    </source>
</evidence>
<dbReference type="Proteomes" id="UP001165121">
    <property type="component" value="Unassembled WGS sequence"/>
</dbReference>
<reference evidence="2" key="1">
    <citation type="submission" date="2023-04" db="EMBL/GenBank/DDBJ databases">
        <title>Phytophthora fragariaefolia NBRC 109709.</title>
        <authorList>
            <person name="Ichikawa N."/>
            <person name="Sato H."/>
            <person name="Tonouchi N."/>
        </authorList>
    </citation>
    <scope>NUCLEOTIDE SEQUENCE</scope>
    <source>
        <strain evidence="2">NBRC 109709</strain>
    </source>
</reference>
<feature type="compositionally biased region" description="Basic and acidic residues" evidence="1">
    <location>
        <begin position="186"/>
        <end position="210"/>
    </location>
</feature>
<proteinExistence type="predicted"/>
<gene>
    <name evidence="2" type="ORF">Pfra01_003066900</name>
</gene>
<feature type="compositionally biased region" description="Low complexity" evidence="1">
    <location>
        <begin position="162"/>
        <end position="182"/>
    </location>
</feature>
<feature type="compositionally biased region" description="Polar residues" evidence="1">
    <location>
        <begin position="211"/>
        <end position="221"/>
    </location>
</feature>
<accession>A0A9W7DD69</accession>